<gene>
    <name evidence="1" type="ORF">LSINAPIS_LOCUS4397</name>
</gene>
<keyword evidence="2" id="KW-1185">Reference proteome</keyword>
<sequence>MRPVLDIDQILSENKEWRKLEEEWGIPVDLEADNDDDTPQLKPVVSTLDLKTTFDSSFLFKKVRRNVGRQVSKISNLEYKDFINDLQHGSSKESSQQFYIVNGQIISATSVDEICKKIDEVFKTIERFAMAKANNLPETIACSISTSDLSFDDTNRGDEVNDTDEMERHMEEAFQDLNSTLNNMELEGVDRSTLDSVTTLVRKYSDVLSRPAVKCSPRRERQCSEKFKDLAEFWKSRAFHTRGGQDASRLSNI</sequence>
<dbReference type="Proteomes" id="UP000324832">
    <property type="component" value="Unassembled WGS sequence"/>
</dbReference>
<reference evidence="1 2" key="1">
    <citation type="submission" date="2017-07" db="EMBL/GenBank/DDBJ databases">
        <authorList>
            <person name="Talla V."/>
            <person name="Backstrom N."/>
        </authorList>
    </citation>
    <scope>NUCLEOTIDE SEQUENCE [LARGE SCALE GENOMIC DNA]</scope>
</reference>
<evidence type="ECO:0000313" key="1">
    <source>
        <dbReference type="EMBL" id="VVC91830.1"/>
    </source>
</evidence>
<evidence type="ECO:0000313" key="2">
    <source>
        <dbReference type="Proteomes" id="UP000324832"/>
    </source>
</evidence>
<protein>
    <submittedName>
        <fullName evidence="1">Uncharacterized protein</fullName>
    </submittedName>
</protein>
<proteinExistence type="predicted"/>
<accession>A0A5E4Q2R6</accession>
<name>A0A5E4Q2R6_9NEOP</name>
<dbReference type="AlphaFoldDB" id="A0A5E4Q2R6"/>
<organism evidence="1 2">
    <name type="scientific">Leptidea sinapis</name>
    <dbReference type="NCBI Taxonomy" id="189913"/>
    <lineage>
        <taxon>Eukaryota</taxon>
        <taxon>Metazoa</taxon>
        <taxon>Ecdysozoa</taxon>
        <taxon>Arthropoda</taxon>
        <taxon>Hexapoda</taxon>
        <taxon>Insecta</taxon>
        <taxon>Pterygota</taxon>
        <taxon>Neoptera</taxon>
        <taxon>Endopterygota</taxon>
        <taxon>Lepidoptera</taxon>
        <taxon>Glossata</taxon>
        <taxon>Ditrysia</taxon>
        <taxon>Papilionoidea</taxon>
        <taxon>Pieridae</taxon>
        <taxon>Dismorphiinae</taxon>
        <taxon>Leptidea</taxon>
    </lineage>
</organism>
<dbReference type="EMBL" id="FZQP02001115">
    <property type="protein sequence ID" value="VVC91830.1"/>
    <property type="molecule type" value="Genomic_DNA"/>
</dbReference>